<dbReference type="Proteomes" id="UP001642409">
    <property type="component" value="Unassembled WGS sequence"/>
</dbReference>
<feature type="transmembrane region" description="Helical" evidence="1">
    <location>
        <begin position="72"/>
        <end position="98"/>
    </location>
</feature>
<feature type="transmembrane region" description="Helical" evidence="1">
    <location>
        <begin position="738"/>
        <end position="757"/>
    </location>
</feature>
<sequence>MLVSDQTIQYEDTFTQTIIINIAFVIIVLVLFGILKSLFPSVYMPLVQSKQTHWIRDIFRTPLAMYAKRGNFALFFAVFQSILMNLFLIMLAYTLAIITPIYVTGSSQAINPRTIWAKLQINMVQDGSLFCFIPIIVCFMMSISLMQFYKDFQVLYIYYKQLVLRRAAPQNYTILLDCIPKELQFEQQLIDALSQCYPAGQVMRILPIPINNIKLYWKNFHLKRHIRKEQRMARHVFIWKAKVQYFQTLLYRSSSKKTQTQLENALKKLNMYKQVHFKKQKASKKLKTHITKIIDHEQIKVDYLRSIDQMYPPFPDCVKSFTVLDHHEVETKNTVCTGREAQREIDRDSFHKNRIDAMKTPDPNRPIGSACFVIFKSQKEASLASQACLFSDNTEPTIRIAPHPEEVIWYNIGAQKQEQFWYDVLFWFIMVLLFIAYFIPQTFLLGYFSQHSTEWFNAIYTNVCEIPFECKANPQQQGEKYKDFENIGCFICYEGSSAIITYFPSIVSAIFMSCLPQLINALLFIPKYKTMSQRYKTKYVVLLTFLILIQGFLSVVLGAAFNDNGILQIDALFKLSFMELFSKIGQNISAQSFVFLNYVMTKYFFFAILTITRIPDVLLTLCVIIFRKDALLKARTYRYKNFDYVTNLCYVTHMMVVGLMYSLVSPITLLVICIALTAIMFVSRYNILFVHQQHPQSDLSSQQDLFITVLQNFFLGFILMVVGMFSYVIVQFEYHKNLIMLILAVNVIYLFVQKYAIDKKFINSLKQLKLGGYEANNMCENPFLDKLKLETVSYIKRTSVLYKEYVTGIANRESLENYELNKQDVDHVACYYTHPAIGLLSLYPGERDDWYVI</sequence>
<comment type="caution">
    <text evidence="3">The sequence shown here is derived from an EMBL/GenBank/DDBJ whole genome shotgun (WGS) entry which is preliminary data.</text>
</comment>
<dbReference type="PANTHER" id="PTHR13018">
    <property type="entry name" value="PROBABLE MEMBRANE PROTEIN DUF221-RELATED"/>
    <property type="match status" value="1"/>
</dbReference>
<feature type="transmembrane region" description="Helical" evidence="1">
    <location>
        <begin position="127"/>
        <end position="149"/>
    </location>
</feature>
<proteinExistence type="predicted"/>
<keyword evidence="1" id="KW-0472">Membrane</keyword>
<keyword evidence="4" id="KW-1185">Reference proteome</keyword>
<protein>
    <submittedName>
        <fullName evidence="3">Putative_phosphate transporter</fullName>
    </submittedName>
</protein>
<evidence type="ECO:0000256" key="1">
    <source>
        <dbReference type="SAM" id="Phobius"/>
    </source>
</evidence>
<dbReference type="InterPro" id="IPR003864">
    <property type="entry name" value="CSC1/OSCA1-like_7TM"/>
</dbReference>
<feature type="domain" description="CSC1/OSCA1-like 7TM region" evidence="2">
    <location>
        <begin position="497"/>
        <end position="725"/>
    </location>
</feature>
<reference evidence="3 4" key="1">
    <citation type="submission" date="2024-07" db="EMBL/GenBank/DDBJ databases">
        <authorList>
            <person name="Akdeniz Z."/>
        </authorList>
    </citation>
    <scope>NUCLEOTIDE SEQUENCE [LARGE SCALE GENOMIC DNA]</scope>
</reference>
<organism evidence="3 4">
    <name type="scientific">Hexamita inflata</name>
    <dbReference type="NCBI Taxonomy" id="28002"/>
    <lineage>
        <taxon>Eukaryota</taxon>
        <taxon>Metamonada</taxon>
        <taxon>Diplomonadida</taxon>
        <taxon>Hexamitidae</taxon>
        <taxon>Hexamitinae</taxon>
        <taxon>Hexamita</taxon>
    </lineage>
</organism>
<feature type="transmembrane region" description="Helical" evidence="1">
    <location>
        <begin position="420"/>
        <end position="439"/>
    </location>
</feature>
<keyword evidence="1" id="KW-1133">Transmembrane helix</keyword>
<gene>
    <name evidence="3" type="ORF">HINF_LOCUS9930</name>
</gene>
<accession>A0ABP1H6X1</accession>
<evidence type="ECO:0000259" key="2">
    <source>
        <dbReference type="Pfam" id="PF02714"/>
    </source>
</evidence>
<name>A0ABP1H6X1_9EUKA</name>
<evidence type="ECO:0000313" key="3">
    <source>
        <dbReference type="EMBL" id="CAL5987513.1"/>
    </source>
</evidence>
<dbReference type="Pfam" id="PF02714">
    <property type="entry name" value="RSN1_7TM"/>
    <property type="match status" value="1"/>
</dbReference>
<evidence type="ECO:0000313" key="4">
    <source>
        <dbReference type="Proteomes" id="UP001642409"/>
    </source>
</evidence>
<feature type="transmembrane region" description="Helical" evidence="1">
    <location>
        <begin position="603"/>
        <end position="626"/>
    </location>
</feature>
<dbReference type="InterPro" id="IPR045122">
    <property type="entry name" value="Csc1-like"/>
</dbReference>
<keyword evidence="1" id="KW-0812">Transmembrane</keyword>
<dbReference type="PANTHER" id="PTHR13018:SF5">
    <property type="entry name" value="RE44586P"/>
    <property type="match status" value="1"/>
</dbReference>
<feature type="transmembrane region" description="Helical" evidence="1">
    <location>
        <begin position="18"/>
        <end position="39"/>
    </location>
</feature>
<feature type="transmembrane region" description="Helical" evidence="1">
    <location>
        <begin position="502"/>
        <end position="525"/>
    </location>
</feature>
<dbReference type="EMBL" id="CAXDID020000021">
    <property type="protein sequence ID" value="CAL5987513.1"/>
    <property type="molecule type" value="Genomic_DNA"/>
</dbReference>
<feature type="transmembrane region" description="Helical" evidence="1">
    <location>
        <begin position="709"/>
        <end position="732"/>
    </location>
</feature>
<feature type="transmembrane region" description="Helical" evidence="1">
    <location>
        <begin position="537"/>
        <end position="561"/>
    </location>
</feature>
<feature type="transmembrane region" description="Helical" evidence="1">
    <location>
        <begin position="667"/>
        <end position="688"/>
    </location>
</feature>